<dbReference type="InterPro" id="IPR010624">
    <property type="entry name" value="KaiC_dom"/>
</dbReference>
<dbReference type="EC" id="2.7.11.1" evidence="1"/>
<dbReference type="SUPFAM" id="SSF52540">
    <property type="entry name" value="P-loop containing nucleoside triphosphate hydrolases"/>
    <property type="match status" value="2"/>
</dbReference>
<sequence length="510" mass="55855">MSASTDMETAYLSTGITGLDRILRGGLPANRLYLVEGTPGSGKTTLSLQFLLEGARAGEPVLYVTLSETSEELRAVAASHGWELAGITLFELASADAVLGVGRDQSILHSWEMELGNTIQLIKDEVQRLKPRRVVFDSLSEMRLLAQDPLRYRRQLLFLKQFFAGFDATVLLVDDLSGFAEERDSHLHSLCHGVITLERLTLDFGAARRRTQVQKLRGVDFVAGYHDFIIRRGGIDIFPRLIASDHHKPFVGEPVSSGVPALDAMLNGGPARGTSTLITGPAGSGKTTLALQYLAAACERGECATIYEFDERIGTLIARAKALGIDLQSFMDKGYLVLRQVDPAEISPGQFAAMVREEVEKRQARFILIDSLNGYLAAMPQEQHLVLQLHELLSYLNQAGALTFLINPQQGFFGTMQTHGLNVSYVADVVILLRFFEAQGRIRKAISIVKNRSGGHEDAIRELRIDSQGLRVGEPLADFRGVLTGTPEYVGSVNPLLEGRHATEDGDPVS</sequence>
<dbReference type="InterPro" id="IPR014774">
    <property type="entry name" value="KaiC-like_dom"/>
</dbReference>
<evidence type="ECO:0000259" key="7">
    <source>
        <dbReference type="PROSITE" id="PS51146"/>
    </source>
</evidence>
<dbReference type="AlphaFoldDB" id="A0A917CE29"/>
<dbReference type="GO" id="GO:0016787">
    <property type="term" value="F:hydrolase activity"/>
    <property type="evidence" value="ECO:0007669"/>
    <property type="project" value="UniProtKB-KW"/>
</dbReference>
<dbReference type="Gene3D" id="3.40.50.300">
    <property type="entry name" value="P-loop containing nucleotide triphosphate hydrolases"/>
    <property type="match status" value="2"/>
</dbReference>
<comment type="caution">
    <text evidence="8">The sequence shown here is derived from an EMBL/GenBank/DDBJ whole genome shotgun (WGS) entry which is preliminary data.</text>
</comment>
<accession>A0A917CE29</accession>
<dbReference type="RefSeq" id="WP_244644636.1">
    <property type="nucleotide sequence ID" value="NZ_BMCT01000009.1"/>
</dbReference>
<evidence type="ECO:0000256" key="4">
    <source>
        <dbReference type="ARBA" id="ARBA00022737"/>
    </source>
</evidence>
<organism evidence="8 9">
    <name type="scientific">Azorhizobium oxalatiphilum</name>
    <dbReference type="NCBI Taxonomy" id="980631"/>
    <lineage>
        <taxon>Bacteria</taxon>
        <taxon>Pseudomonadati</taxon>
        <taxon>Pseudomonadota</taxon>
        <taxon>Alphaproteobacteria</taxon>
        <taxon>Hyphomicrobiales</taxon>
        <taxon>Xanthobacteraceae</taxon>
        <taxon>Azorhizobium</taxon>
    </lineage>
</organism>
<keyword evidence="3" id="KW-0808">Transferase</keyword>
<dbReference type="Proteomes" id="UP000606044">
    <property type="component" value="Unassembled WGS sequence"/>
</dbReference>
<evidence type="ECO:0000256" key="1">
    <source>
        <dbReference type="ARBA" id="ARBA00012513"/>
    </source>
</evidence>
<dbReference type="PIRSF" id="PIRSF039117">
    <property type="entry name" value="KaiC"/>
    <property type="match status" value="1"/>
</dbReference>
<dbReference type="InterPro" id="IPR027417">
    <property type="entry name" value="P-loop_NTPase"/>
</dbReference>
<proteinExistence type="predicted"/>
<evidence type="ECO:0000256" key="6">
    <source>
        <dbReference type="ARBA" id="ARBA00022801"/>
    </source>
</evidence>
<dbReference type="GO" id="GO:0005524">
    <property type="term" value="F:ATP binding"/>
    <property type="evidence" value="ECO:0007669"/>
    <property type="project" value="InterPro"/>
</dbReference>
<dbReference type="GO" id="GO:0004674">
    <property type="term" value="F:protein serine/threonine kinase activity"/>
    <property type="evidence" value="ECO:0007669"/>
    <property type="project" value="UniProtKB-EC"/>
</dbReference>
<keyword evidence="4" id="KW-0677">Repeat</keyword>
<gene>
    <name evidence="8" type="ORF">GCM10007301_47750</name>
</gene>
<keyword evidence="6" id="KW-0378">Hydrolase</keyword>
<dbReference type="PROSITE" id="PS51146">
    <property type="entry name" value="KAIC"/>
    <property type="match status" value="2"/>
</dbReference>
<protein>
    <recommendedName>
        <fullName evidence="1">non-specific serine/threonine protein kinase</fullName>
        <ecNumber evidence="1">2.7.11.1</ecNumber>
    </recommendedName>
</protein>
<evidence type="ECO:0000313" key="9">
    <source>
        <dbReference type="Proteomes" id="UP000606044"/>
    </source>
</evidence>
<evidence type="ECO:0000256" key="5">
    <source>
        <dbReference type="ARBA" id="ARBA00022777"/>
    </source>
</evidence>
<feature type="domain" description="KaiC" evidence="7">
    <location>
        <begin position="253"/>
        <end position="486"/>
    </location>
</feature>
<name>A0A917CE29_9HYPH</name>
<dbReference type="Pfam" id="PF06745">
    <property type="entry name" value="ATPase"/>
    <property type="match status" value="2"/>
</dbReference>
<reference evidence="8" key="1">
    <citation type="journal article" date="2014" name="Int. J. Syst. Evol. Microbiol.">
        <title>Complete genome sequence of Corynebacterium casei LMG S-19264T (=DSM 44701T), isolated from a smear-ripened cheese.</title>
        <authorList>
            <consortium name="US DOE Joint Genome Institute (JGI-PGF)"/>
            <person name="Walter F."/>
            <person name="Albersmeier A."/>
            <person name="Kalinowski J."/>
            <person name="Ruckert C."/>
        </authorList>
    </citation>
    <scope>NUCLEOTIDE SEQUENCE</scope>
    <source>
        <strain evidence="8">CCM 7897</strain>
    </source>
</reference>
<evidence type="ECO:0000256" key="3">
    <source>
        <dbReference type="ARBA" id="ARBA00022679"/>
    </source>
</evidence>
<keyword evidence="5" id="KW-0418">Kinase</keyword>
<dbReference type="CDD" id="cd19488">
    <property type="entry name" value="KaiC-like_N"/>
    <property type="match status" value="1"/>
</dbReference>
<feature type="domain" description="KaiC" evidence="7">
    <location>
        <begin position="10"/>
        <end position="251"/>
    </location>
</feature>
<dbReference type="InterPro" id="IPR030665">
    <property type="entry name" value="KaiC"/>
</dbReference>
<dbReference type="PANTHER" id="PTHR42926">
    <property type="match status" value="1"/>
</dbReference>
<reference evidence="8" key="2">
    <citation type="submission" date="2020-09" db="EMBL/GenBank/DDBJ databases">
        <authorList>
            <person name="Sun Q."/>
            <person name="Sedlacek I."/>
        </authorList>
    </citation>
    <scope>NUCLEOTIDE SEQUENCE</scope>
    <source>
        <strain evidence="8">CCM 7897</strain>
    </source>
</reference>
<evidence type="ECO:0000313" key="8">
    <source>
        <dbReference type="EMBL" id="GGF82094.1"/>
    </source>
</evidence>
<dbReference type="SMART" id="SM00382">
    <property type="entry name" value="AAA"/>
    <property type="match status" value="2"/>
</dbReference>
<dbReference type="InterPro" id="IPR051347">
    <property type="entry name" value="Circadian_clock_KaiC-rel"/>
</dbReference>
<keyword evidence="2" id="KW-0597">Phosphoprotein</keyword>
<keyword evidence="9" id="KW-1185">Reference proteome</keyword>
<evidence type="ECO:0000256" key="2">
    <source>
        <dbReference type="ARBA" id="ARBA00022553"/>
    </source>
</evidence>
<dbReference type="PANTHER" id="PTHR42926:SF1">
    <property type="entry name" value="CIRCADIAN CLOCK OSCILLATOR PROTEIN KAIC 1"/>
    <property type="match status" value="1"/>
</dbReference>
<dbReference type="EMBL" id="BMCT01000009">
    <property type="protein sequence ID" value="GGF82094.1"/>
    <property type="molecule type" value="Genomic_DNA"/>
</dbReference>
<dbReference type="InterPro" id="IPR003593">
    <property type="entry name" value="AAA+_ATPase"/>
</dbReference>